<feature type="active site" description="Proton acceptor" evidence="4">
    <location>
        <position position="115"/>
    </location>
</feature>
<dbReference type="GO" id="GO:0046872">
    <property type="term" value="F:metal ion binding"/>
    <property type="evidence" value="ECO:0007669"/>
    <property type="project" value="UniProtKB-KW"/>
</dbReference>
<keyword evidence="7" id="KW-1185">Reference proteome</keyword>
<protein>
    <recommendedName>
        <fullName evidence="1">protein acetyllysine N-acetyltransferase</fullName>
        <ecNumber evidence="1">2.3.1.286</ecNumber>
    </recommendedName>
</protein>
<dbReference type="Pfam" id="PF02146">
    <property type="entry name" value="SIR2"/>
    <property type="match status" value="1"/>
</dbReference>
<accession>A0A4Q9KBL5</accession>
<evidence type="ECO:0000256" key="4">
    <source>
        <dbReference type="PROSITE-ProRule" id="PRU00236"/>
    </source>
</evidence>
<dbReference type="Gene3D" id="3.40.50.1220">
    <property type="entry name" value="TPP-binding domain"/>
    <property type="match status" value="1"/>
</dbReference>
<keyword evidence="3" id="KW-0520">NAD</keyword>
<dbReference type="GO" id="GO:0070403">
    <property type="term" value="F:NAD+ binding"/>
    <property type="evidence" value="ECO:0007669"/>
    <property type="project" value="InterPro"/>
</dbReference>
<dbReference type="Gene3D" id="3.30.1600.10">
    <property type="entry name" value="SIR2/SIRT2 'Small Domain"/>
    <property type="match status" value="1"/>
</dbReference>
<dbReference type="SUPFAM" id="SSF52467">
    <property type="entry name" value="DHS-like NAD/FAD-binding domain"/>
    <property type="match status" value="1"/>
</dbReference>
<dbReference type="EC" id="2.3.1.286" evidence="1"/>
<dbReference type="NCBIfam" id="NF003738">
    <property type="entry name" value="PRK05333.1"/>
    <property type="match status" value="1"/>
</dbReference>
<feature type="binding site" evidence="4">
    <location>
        <position position="123"/>
    </location>
    <ligand>
        <name>Zn(2+)</name>
        <dbReference type="ChEBI" id="CHEBI:29105"/>
    </ligand>
</feature>
<feature type="binding site" evidence="4">
    <location>
        <position position="126"/>
    </location>
    <ligand>
        <name>Zn(2+)</name>
        <dbReference type="ChEBI" id="CHEBI:29105"/>
    </ligand>
</feature>
<evidence type="ECO:0000256" key="1">
    <source>
        <dbReference type="ARBA" id="ARBA00012928"/>
    </source>
</evidence>
<dbReference type="InterPro" id="IPR050134">
    <property type="entry name" value="NAD-dep_sirtuin_deacylases"/>
</dbReference>
<dbReference type="AlphaFoldDB" id="A0A4Q9KBL5"/>
<proteinExistence type="predicted"/>
<gene>
    <name evidence="6" type="ORF">ET989_13815</name>
</gene>
<feature type="domain" description="Deacetylase sirtuin-type" evidence="5">
    <location>
        <begin position="2"/>
        <end position="271"/>
    </location>
</feature>
<dbReference type="OrthoDB" id="9800582at2"/>
<dbReference type="EMBL" id="SDMQ01000019">
    <property type="protein sequence ID" value="TBT82680.1"/>
    <property type="molecule type" value="Genomic_DNA"/>
</dbReference>
<dbReference type="PANTHER" id="PTHR11085:SF10">
    <property type="entry name" value="NAD-DEPENDENT PROTEIN DEACYLASE SIRTUIN-5, MITOCHONDRIAL-RELATED"/>
    <property type="match status" value="1"/>
</dbReference>
<evidence type="ECO:0000313" key="6">
    <source>
        <dbReference type="EMBL" id="TBT82680.1"/>
    </source>
</evidence>
<feature type="binding site" evidence="4">
    <location>
        <position position="176"/>
    </location>
    <ligand>
        <name>Zn(2+)</name>
        <dbReference type="ChEBI" id="CHEBI:29105"/>
    </ligand>
</feature>
<feature type="binding site" evidence="4">
    <location>
        <position position="179"/>
    </location>
    <ligand>
        <name>Zn(2+)</name>
        <dbReference type="ChEBI" id="CHEBI:29105"/>
    </ligand>
</feature>
<organism evidence="6 7">
    <name type="scientific">Propioniciclava sinopodophylli</name>
    <dbReference type="NCBI Taxonomy" id="1837344"/>
    <lineage>
        <taxon>Bacteria</taxon>
        <taxon>Bacillati</taxon>
        <taxon>Actinomycetota</taxon>
        <taxon>Actinomycetes</taxon>
        <taxon>Propionibacteriales</taxon>
        <taxon>Propionibacteriaceae</taxon>
        <taxon>Propioniciclava</taxon>
    </lineage>
</organism>
<sequence>MPDPTPAQLDAVASVLRGRSWVALTGAGLSTDSGIPDYRGPDSRPTNPIQYQDFMRHADARRRYWFRSMMGFRSFGAAHPNAGHQAVAALGVPVITQNVDRLHSEAGSREVVDLHGLINRVICTDCGTPSSRATLQTRLEDANPQATGRIPAGAAELRPDGDADIEDPDDFIVPPCSVCEGVLKPDVVFFGESVPNERVAAAFRLVDRADALVVAGSSLTVMSGLRFARHAARHGKPLVIINHGPTRADEIADVRVAAGTTPTLVALASAL</sequence>
<dbReference type="PANTHER" id="PTHR11085">
    <property type="entry name" value="NAD-DEPENDENT PROTEIN DEACYLASE SIRTUIN-5, MITOCHONDRIAL-RELATED"/>
    <property type="match status" value="1"/>
</dbReference>
<keyword evidence="2" id="KW-0808">Transferase</keyword>
<comment type="caution">
    <text evidence="6">The sequence shown here is derived from an EMBL/GenBank/DDBJ whole genome shotgun (WGS) entry which is preliminary data.</text>
</comment>
<keyword evidence="4" id="KW-0479">Metal-binding</keyword>
<dbReference type="InterPro" id="IPR003000">
    <property type="entry name" value="Sirtuin"/>
</dbReference>
<name>A0A4Q9KBL5_9ACTN</name>
<dbReference type="GO" id="GO:0017136">
    <property type="term" value="F:histone deacetylase activity, NAD-dependent"/>
    <property type="evidence" value="ECO:0007669"/>
    <property type="project" value="TreeGrafter"/>
</dbReference>
<dbReference type="InterPro" id="IPR026591">
    <property type="entry name" value="Sirtuin_cat_small_dom_sf"/>
</dbReference>
<reference evidence="6 7" key="1">
    <citation type="submission" date="2019-01" db="EMBL/GenBank/DDBJ databases">
        <title>Lactibacter flavus gen. nov., sp. nov., a novel bacterium of the family Propionibacteriaceae isolated from raw milk and dairy products.</title>
        <authorList>
            <person name="Huptas C."/>
            <person name="Wenning M."/>
            <person name="Breitenwieser F."/>
            <person name="Doll E."/>
            <person name="Von Neubeck M."/>
            <person name="Busse H.-J."/>
            <person name="Scherer S."/>
        </authorList>
    </citation>
    <scope>NUCLEOTIDE SEQUENCE [LARGE SCALE GENOMIC DNA]</scope>
    <source>
        <strain evidence="6 7">KCTC 33808</strain>
    </source>
</reference>
<evidence type="ECO:0000313" key="7">
    <source>
        <dbReference type="Proteomes" id="UP000292373"/>
    </source>
</evidence>
<evidence type="ECO:0000256" key="3">
    <source>
        <dbReference type="ARBA" id="ARBA00023027"/>
    </source>
</evidence>
<dbReference type="PROSITE" id="PS50305">
    <property type="entry name" value="SIRTUIN"/>
    <property type="match status" value="1"/>
</dbReference>
<evidence type="ECO:0000256" key="2">
    <source>
        <dbReference type="ARBA" id="ARBA00022679"/>
    </source>
</evidence>
<keyword evidence="4" id="KW-0862">Zinc</keyword>
<dbReference type="InterPro" id="IPR026590">
    <property type="entry name" value="Ssirtuin_cat_dom"/>
</dbReference>
<dbReference type="Proteomes" id="UP000292373">
    <property type="component" value="Unassembled WGS sequence"/>
</dbReference>
<evidence type="ECO:0000259" key="5">
    <source>
        <dbReference type="PROSITE" id="PS50305"/>
    </source>
</evidence>
<dbReference type="InterPro" id="IPR029035">
    <property type="entry name" value="DHS-like_NAD/FAD-binding_dom"/>
</dbReference>